<sequence>EPTSDPLKLYMREMGSIPLLTREGEITIAKQIEKSNKNTVKTLAKTKLIVNELFYLAERLKEGNVKLDNYFDIKESDVQAIYKIPDL</sequence>
<dbReference type="AlphaFoldDB" id="X1B0I6"/>
<dbReference type="GO" id="GO:0006352">
    <property type="term" value="P:DNA-templated transcription initiation"/>
    <property type="evidence" value="ECO:0007669"/>
    <property type="project" value="InterPro"/>
</dbReference>
<dbReference type="Pfam" id="PF00140">
    <property type="entry name" value="Sigma70_r1_2"/>
    <property type="match status" value="1"/>
</dbReference>
<reference evidence="2" key="1">
    <citation type="journal article" date="2014" name="Front. Microbiol.">
        <title>High frequency of phylogenetically diverse reductive dehalogenase-homologous genes in deep subseafloor sedimentary metagenomes.</title>
        <authorList>
            <person name="Kawai M."/>
            <person name="Futagami T."/>
            <person name="Toyoda A."/>
            <person name="Takaki Y."/>
            <person name="Nishi S."/>
            <person name="Hori S."/>
            <person name="Arai W."/>
            <person name="Tsubouchi T."/>
            <person name="Morono Y."/>
            <person name="Uchiyama I."/>
            <person name="Ito T."/>
            <person name="Fujiyama A."/>
            <person name="Inagaki F."/>
            <person name="Takami H."/>
        </authorList>
    </citation>
    <scope>NUCLEOTIDE SEQUENCE</scope>
    <source>
        <strain evidence="2">Expedition CK06-06</strain>
    </source>
</reference>
<dbReference type="GO" id="GO:0003677">
    <property type="term" value="F:DNA binding"/>
    <property type="evidence" value="ECO:0007669"/>
    <property type="project" value="InterPro"/>
</dbReference>
<gene>
    <name evidence="2" type="ORF">S01H4_29254</name>
</gene>
<dbReference type="Gene3D" id="1.10.601.10">
    <property type="entry name" value="RNA Polymerase Primary Sigma Factor"/>
    <property type="match status" value="1"/>
</dbReference>
<comment type="caution">
    <text evidence="2">The sequence shown here is derived from an EMBL/GenBank/DDBJ whole genome shotgun (WGS) entry which is preliminary data.</text>
</comment>
<protein>
    <recommendedName>
        <fullName evidence="1">RNA polymerase sigma-70 region 1.2 domain-containing protein</fullName>
    </recommendedName>
</protein>
<name>X1B0I6_9ZZZZ</name>
<evidence type="ECO:0000313" key="2">
    <source>
        <dbReference type="EMBL" id="GAG77813.1"/>
    </source>
</evidence>
<dbReference type="SUPFAM" id="SSF88946">
    <property type="entry name" value="Sigma2 domain of RNA polymerase sigma factors"/>
    <property type="match status" value="1"/>
</dbReference>
<accession>X1B0I6</accession>
<feature type="non-terminal residue" evidence="2">
    <location>
        <position position="1"/>
    </location>
</feature>
<organism evidence="2">
    <name type="scientific">marine sediment metagenome</name>
    <dbReference type="NCBI Taxonomy" id="412755"/>
    <lineage>
        <taxon>unclassified sequences</taxon>
        <taxon>metagenomes</taxon>
        <taxon>ecological metagenomes</taxon>
    </lineage>
</organism>
<proteinExistence type="predicted"/>
<dbReference type="EMBL" id="BART01014853">
    <property type="protein sequence ID" value="GAG77813.1"/>
    <property type="molecule type" value="Genomic_DNA"/>
</dbReference>
<feature type="domain" description="RNA polymerase sigma-70 region 1.2" evidence="1">
    <location>
        <begin position="5"/>
        <end position="34"/>
    </location>
</feature>
<dbReference type="InterPro" id="IPR013325">
    <property type="entry name" value="RNA_pol_sigma_r2"/>
</dbReference>
<evidence type="ECO:0000259" key="1">
    <source>
        <dbReference type="Pfam" id="PF00140"/>
    </source>
</evidence>
<dbReference type="InterPro" id="IPR009042">
    <property type="entry name" value="RNA_pol_sigma70_r1_2"/>
</dbReference>
<dbReference type="GO" id="GO:0016987">
    <property type="term" value="F:sigma factor activity"/>
    <property type="evidence" value="ECO:0007669"/>
    <property type="project" value="InterPro"/>
</dbReference>